<evidence type="ECO:0000256" key="11">
    <source>
        <dbReference type="SAM" id="MobiDB-lite"/>
    </source>
</evidence>
<keyword evidence="5" id="KW-0808">Transferase</keyword>
<evidence type="ECO:0000256" key="5">
    <source>
        <dbReference type="ARBA" id="ARBA00022679"/>
    </source>
</evidence>
<dbReference type="Proteomes" id="UP001142055">
    <property type="component" value="Chromosome 1"/>
</dbReference>
<dbReference type="SMART" id="SM00220">
    <property type="entry name" value="S_TKc"/>
    <property type="match status" value="1"/>
</dbReference>
<dbReference type="GO" id="GO:0005524">
    <property type="term" value="F:ATP binding"/>
    <property type="evidence" value="ECO:0007669"/>
    <property type="project" value="UniProtKB-KW"/>
</dbReference>
<dbReference type="Pfam" id="PF02845">
    <property type="entry name" value="CUE"/>
    <property type="match status" value="1"/>
</dbReference>
<feature type="region of interest" description="Disordered" evidence="11">
    <location>
        <begin position="581"/>
        <end position="639"/>
    </location>
</feature>
<feature type="domain" description="CUE" evidence="13">
    <location>
        <begin position="1"/>
        <end position="39"/>
    </location>
</feature>
<evidence type="ECO:0000256" key="8">
    <source>
        <dbReference type="ARBA" id="ARBA00022840"/>
    </source>
</evidence>
<dbReference type="SUPFAM" id="SSF46934">
    <property type="entry name" value="UBA-like"/>
    <property type="match status" value="1"/>
</dbReference>
<dbReference type="InterPro" id="IPR009060">
    <property type="entry name" value="UBA-like_sf"/>
</dbReference>
<dbReference type="InterPro" id="IPR032270">
    <property type="entry name" value="AMPK_C"/>
</dbReference>
<dbReference type="SUPFAM" id="SSF56112">
    <property type="entry name" value="Protein kinase-like (PK-like)"/>
    <property type="match status" value="1"/>
</dbReference>
<dbReference type="CDD" id="cd12122">
    <property type="entry name" value="AMPKA_C"/>
    <property type="match status" value="1"/>
</dbReference>
<evidence type="ECO:0000256" key="2">
    <source>
        <dbReference type="ARBA" id="ARBA00012513"/>
    </source>
</evidence>
<dbReference type="AlphaFoldDB" id="A0A9Q0MFI5"/>
<accession>A0A9Q0MFI5</accession>
<dbReference type="InterPro" id="IPR011009">
    <property type="entry name" value="Kinase-like_dom_sf"/>
</dbReference>
<evidence type="ECO:0000256" key="4">
    <source>
        <dbReference type="ARBA" id="ARBA00022553"/>
    </source>
</evidence>
<dbReference type="PANTHER" id="PTHR24346">
    <property type="entry name" value="MAP/MICROTUBULE AFFINITY-REGULATING KINASE"/>
    <property type="match status" value="1"/>
</dbReference>
<feature type="compositionally biased region" description="Polar residues" evidence="11">
    <location>
        <begin position="592"/>
        <end position="622"/>
    </location>
</feature>
<protein>
    <recommendedName>
        <fullName evidence="2">non-specific serine/threonine protein kinase</fullName>
        <ecNumber evidence="2">2.7.11.1</ecNumber>
    </recommendedName>
</protein>
<dbReference type="GO" id="GO:0035556">
    <property type="term" value="P:intracellular signal transduction"/>
    <property type="evidence" value="ECO:0007669"/>
    <property type="project" value="TreeGrafter"/>
</dbReference>
<dbReference type="SMART" id="SM00546">
    <property type="entry name" value="CUE"/>
    <property type="match status" value="1"/>
</dbReference>
<comment type="catalytic activity">
    <reaction evidence="9">
        <text>L-threonyl-[protein] + ATP = O-phospho-L-threonyl-[protein] + ADP + H(+)</text>
        <dbReference type="Rhea" id="RHEA:46608"/>
        <dbReference type="Rhea" id="RHEA-COMP:11060"/>
        <dbReference type="Rhea" id="RHEA-COMP:11605"/>
        <dbReference type="ChEBI" id="CHEBI:15378"/>
        <dbReference type="ChEBI" id="CHEBI:30013"/>
        <dbReference type="ChEBI" id="CHEBI:30616"/>
        <dbReference type="ChEBI" id="CHEBI:61977"/>
        <dbReference type="ChEBI" id="CHEBI:456216"/>
        <dbReference type="EC" id="2.7.11.1"/>
    </reaction>
</comment>
<gene>
    <name evidence="14" type="ORF">RDWZM_003424</name>
</gene>
<sequence>MNDFKNMFPEMEEDVIEAVLRSNNGVVDSTIDQLLQMNHESLASKKTKKISSNNLYNVLENVSSVDTKSYKKNLPFLNNESNKSPLISNESLRYKHRWEPPLLGELSHSFLRIDLNETQRKLNNHLDQSLQGKQTNDTHLISSSLLQQKMEENERNRQITSLNDDPELAQFLEDERFAILLQNEEFVRELRLNREFMSALESDNSLGSQNSFDHQFGQTTGASSSGQYVDSDAAFKERLRNMGKMSKRKFTQLARLFSGRKKNFKQLEDSKDHHHYHHHQNFYYDQEGNDDNNLNDFNQIDGKTTKKYQVISTPTDIFMIMEYVSGGELFEYIVNHGKLKESDARRFFQQIISGVDYCHRHMVVHRDLKPENLLLDQNLNVKIADFGLSNMMMDGEFLRTSCGSPNYAAPEVISGKLYAGPEVDIWSCGVILYALLCGTLPFDDEHVPTLYRKIKSGVFDIPDYLNKSVVTLLAHMLLVDPLKRATMDDIKNHEWFKKDLPAYLFPSPTGSDASFIDMDAVNEICEKFSVTDKEVHNALLSGNPHDQLAIAYHLIVDNKLIEGETAKLDLKDLQIASSPPPFFDNSSSSSSTLTNKNSGRQRVLNHSNSTSLDRQRSLSGSNEKNKTTPMKKAKWHLGIRSQSKPQDIMNEVYRAMKLLDFEWKIVNPFHVRARRQNPATKKYVKMALQLYQVDYKSYLLDFKSLPTDDNESPNSTITSNTSDDQFSSNHTSSKNHHIMEFFEMCASLIAQLAR</sequence>
<comment type="caution">
    <text evidence="14">The sequence shown here is derived from an EMBL/GenBank/DDBJ whole genome shotgun (WGS) entry which is preliminary data.</text>
</comment>
<keyword evidence="7" id="KW-0418">Kinase</keyword>
<dbReference type="PROSITE" id="PS50011">
    <property type="entry name" value="PROTEIN_KINASE_DOM"/>
    <property type="match status" value="1"/>
</dbReference>
<dbReference type="GO" id="GO:0004679">
    <property type="term" value="F:AMP-activated protein kinase activity"/>
    <property type="evidence" value="ECO:0007669"/>
    <property type="project" value="UniProtKB-ARBA"/>
</dbReference>
<dbReference type="FunFam" id="1.10.510.10:FF:000079">
    <property type="entry name" value="Non-specific serine/threonine protein kinase"/>
    <property type="match status" value="1"/>
</dbReference>
<comment type="catalytic activity">
    <reaction evidence="10">
        <text>L-seryl-[protein] + ATP = O-phospho-L-seryl-[protein] + ADP + H(+)</text>
        <dbReference type="Rhea" id="RHEA:17989"/>
        <dbReference type="Rhea" id="RHEA-COMP:9863"/>
        <dbReference type="Rhea" id="RHEA-COMP:11604"/>
        <dbReference type="ChEBI" id="CHEBI:15378"/>
        <dbReference type="ChEBI" id="CHEBI:29999"/>
        <dbReference type="ChEBI" id="CHEBI:30616"/>
        <dbReference type="ChEBI" id="CHEBI:83421"/>
        <dbReference type="ChEBI" id="CHEBI:456216"/>
        <dbReference type="EC" id="2.7.11.1"/>
    </reaction>
</comment>
<evidence type="ECO:0000259" key="13">
    <source>
        <dbReference type="PROSITE" id="PS51140"/>
    </source>
</evidence>
<dbReference type="GO" id="GO:0043130">
    <property type="term" value="F:ubiquitin binding"/>
    <property type="evidence" value="ECO:0007669"/>
    <property type="project" value="InterPro"/>
</dbReference>
<comment type="similarity">
    <text evidence="1">Belongs to the protein kinase superfamily. CAMK Ser/Thr protein kinase family. SNF1 subfamily.</text>
</comment>
<evidence type="ECO:0000256" key="9">
    <source>
        <dbReference type="ARBA" id="ARBA00047899"/>
    </source>
</evidence>
<evidence type="ECO:0000313" key="14">
    <source>
        <dbReference type="EMBL" id="KAJ6224879.1"/>
    </source>
</evidence>
<keyword evidence="6" id="KW-0547">Nucleotide-binding</keyword>
<keyword evidence="4" id="KW-0597">Phosphoprotein</keyword>
<dbReference type="Pfam" id="PF16579">
    <property type="entry name" value="AdenylateSensor"/>
    <property type="match status" value="1"/>
</dbReference>
<dbReference type="InterPro" id="IPR000719">
    <property type="entry name" value="Prot_kinase_dom"/>
</dbReference>
<evidence type="ECO:0000256" key="6">
    <source>
        <dbReference type="ARBA" id="ARBA00022741"/>
    </source>
</evidence>
<feature type="compositionally biased region" description="Polar residues" evidence="11">
    <location>
        <begin position="712"/>
        <end position="731"/>
    </location>
</feature>
<dbReference type="CDD" id="cd14366">
    <property type="entry name" value="CUE_CUED1"/>
    <property type="match status" value="1"/>
</dbReference>
<dbReference type="PROSITE" id="PS51140">
    <property type="entry name" value="CUE"/>
    <property type="match status" value="1"/>
</dbReference>
<dbReference type="Pfam" id="PF21147">
    <property type="entry name" value="AMPK_alpha_AID"/>
    <property type="match status" value="1"/>
</dbReference>
<dbReference type="Pfam" id="PF00069">
    <property type="entry name" value="Pkinase"/>
    <property type="match status" value="1"/>
</dbReference>
<name>A0A9Q0MFI5_BLOTA</name>
<evidence type="ECO:0000313" key="15">
    <source>
        <dbReference type="Proteomes" id="UP001142055"/>
    </source>
</evidence>
<dbReference type="Gene3D" id="1.10.8.10">
    <property type="entry name" value="DNA helicase RuvA subunit, C-terminal domain"/>
    <property type="match status" value="2"/>
</dbReference>
<dbReference type="InterPro" id="IPR040195">
    <property type="entry name" value="CUE_CUED1"/>
</dbReference>
<dbReference type="EC" id="2.7.11.1" evidence="2"/>
<dbReference type="CDD" id="cd14336">
    <property type="entry name" value="UBA_AID_AMPKalpha"/>
    <property type="match status" value="1"/>
</dbReference>
<keyword evidence="8" id="KW-0067">ATP-binding</keyword>
<dbReference type="GO" id="GO:0005737">
    <property type="term" value="C:cytoplasm"/>
    <property type="evidence" value="ECO:0007669"/>
    <property type="project" value="TreeGrafter"/>
</dbReference>
<proteinExistence type="inferred from homology"/>
<evidence type="ECO:0000256" key="3">
    <source>
        <dbReference type="ARBA" id="ARBA00022527"/>
    </source>
</evidence>
<dbReference type="InterPro" id="IPR008271">
    <property type="entry name" value="Ser/Thr_kinase_AS"/>
</dbReference>
<dbReference type="FunFam" id="1.10.8.10:FF:000055">
    <property type="entry name" value="Non-specific serine/threonine protein kinase"/>
    <property type="match status" value="1"/>
</dbReference>
<dbReference type="Gene3D" id="3.30.200.20">
    <property type="entry name" value="Phosphorylase Kinase, domain 1"/>
    <property type="match status" value="1"/>
</dbReference>
<reference evidence="14" key="1">
    <citation type="submission" date="2022-12" db="EMBL/GenBank/DDBJ databases">
        <title>Genome assemblies of Blomia tropicalis.</title>
        <authorList>
            <person name="Cui Y."/>
        </authorList>
    </citation>
    <scope>NUCLEOTIDE SEQUENCE</scope>
    <source>
        <tissue evidence="14">Adult mites</tissue>
    </source>
</reference>
<organism evidence="14 15">
    <name type="scientific">Blomia tropicalis</name>
    <name type="common">Mite</name>
    <dbReference type="NCBI Taxonomy" id="40697"/>
    <lineage>
        <taxon>Eukaryota</taxon>
        <taxon>Metazoa</taxon>
        <taxon>Ecdysozoa</taxon>
        <taxon>Arthropoda</taxon>
        <taxon>Chelicerata</taxon>
        <taxon>Arachnida</taxon>
        <taxon>Acari</taxon>
        <taxon>Acariformes</taxon>
        <taxon>Sarcoptiformes</taxon>
        <taxon>Astigmata</taxon>
        <taxon>Glycyphagoidea</taxon>
        <taxon>Echimyopodidae</taxon>
        <taxon>Blomia</taxon>
    </lineage>
</organism>
<feature type="domain" description="Protein kinase" evidence="12">
    <location>
        <begin position="214"/>
        <end position="496"/>
    </location>
</feature>
<dbReference type="InterPro" id="IPR028375">
    <property type="entry name" value="KA1/Ssp2_C"/>
</dbReference>
<dbReference type="PROSITE" id="PS00108">
    <property type="entry name" value="PROTEIN_KINASE_ST"/>
    <property type="match status" value="1"/>
</dbReference>
<dbReference type="InterPro" id="IPR003892">
    <property type="entry name" value="CUE"/>
</dbReference>
<evidence type="ECO:0000256" key="1">
    <source>
        <dbReference type="ARBA" id="ARBA00006234"/>
    </source>
</evidence>
<feature type="region of interest" description="Disordered" evidence="11">
    <location>
        <begin position="708"/>
        <end position="731"/>
    </location>
</feature>
<dbReference type="SUPFAM" id="SSF103243">
    <property type="entry name" value="KA1-like"/>
    <property type="match status" value="1"/>
</dbReference>
<dbReference type="Gene3D" id="1.10.510.10">
    <property type="entry name" value="Transferase(Phosphotransferase) domain 1"/>
    <property type="match status" value="1"/>
</dbReference>
<keyword evidence="3" id="KW-0723">Serine/threonine-protein kinase</keyword>
<keyword evidence="15" id="KW-1185">Reference proteome</keyword>
<dbReference type="GO" id="GO:0120025">
    <property type="term" value="C:plasma membrane bounded cell projection"/>
    <property type="evidence" value="ECO:0007669"/>
    <property type="project" value="UniProtKB-ARBA"/>
</dbReference>
<evidence type="ECO:0000259" key="12">
    <source>
        <dbReference type="PROSITE" id="PS50011"/>
    </source>
</evidence>
<dbReference type="GO" id="GO:0043050">
    <property type="term" value="P:nematode pharyngeal pumping"/>
    <property type="evidence" value="ECO:0007669"/>
    <property type="project" value="UniProtKB-ARBA"/>
</dbReference>
<dbReference type="EMBL" id="JAPWDV010000001">
    <property type="protein sequence ID" value="KAJ6224879.1"/>
    <property type="molecule type" value="Genomic_DNA"/>
</dbReference>
<evidence type="ECO:0000256" key="10">
    <source>
        <dbReference type="ARBA" id="ARBA00048679"/>
    </source>
</evidence>
<dbReference type="Gene3D" id="3.30.310.80">
    <property type="entry name" value="Kinase associated domain 1, KA1"/>
    <property type="match status" value="1"/>
</dbReference>
<evidence type="ECO:0000256" key="7">
    <source>
        <dbReference type="ARBA" id="ARBA00022777"/>
    </source>
</evidence>
<dbReference type="PANTHER" id="PTHR24346:SF110">
    <property type="entry name" value="NON-SPECIFIC SERINE_THREONINE PROTEIN KINASE"/>
    <property type="match status" value="1"/>
</dbReference>
<dbReference type="InterPro" id="IPR049020">
    <property type="entry name" value="PRKAA1/2_AID"/>
</dbReference>